<feature type="region of interest" description="Disordered" evidence="1">
    <location>
        <begin position="143"/>
        <end position="200"/>
    </location>
</feature>
<feature type="compositionally biased region" description="Basic and acidic residues" evidence="1">
    <location>
        <begin position="307"/>
        <end position="322"/>
    </location>
</feature>
<feature type="compositionally biased region" description="Low complexity" evidence="1">
    <location>
        <begin position="165"/>
        <end position="182"/>
    </location>
</feature>
<feature type="compositionally biased region" description="Basic and acidic residues" evidence="1">
    <location>
        <begin position="418"/>
        <end position="438"/>
    </location>
</feature>
<evidence type="ECO:0000256" key="1">
    <source>
        <dbReference type="SAM" id="MobiDB-lite"/>
    </source>
</evidence>
<accession>A0AAI8VKJ5</accession>
<feature type="region of interest" description="Disordered" evidence="1">
    <location>
        <begin position="400"/>
        <end position="454"/>
    </location>
</feature>
<name>A0AAI8VKJ5_9PEZI</name>
<dbReference type="Proteomes" id="UP001295740">
    <property type="component" value="Unassembled WGS sequence"/>
</dbReference>
<gene>
    <name evidence="2" type="ORF">KHLLAP_LOCUS7103</name>
</gene>
<keyword evidence="3" id="KW-1185">Reference proteome</keyword>
<comment type="caution">
    <text evidence="2">The sequence shown here is derived from an EMBL/GenBank/DDBJ whole genome shotgun (WGS) entry which is preliminary data.</text>
</comment>
<organism evidence="2 3">
    <name type="scientific">Anthostomella pinea</name>
    <dbReference type="NCBI Taxonomy" id="933095"/>
    <lineage>
        <taxon>Eukaryota</taxon>
        <taxon>Fungi</taxon>
        <taxon>Dikarya</taxon>
        <taxon>Ascomycota</taxon>
        <taxon>Pezizomycotina</taxon>
        <taxon>Sordariomycetes</taxon>
        <taxon>Xylariomycetidae</taxon>
        <taxon>Xylariales</taxon>
        <taxon>Xylariaceae</taxon>
        <taxon>Anthostomella</taxon>
    </lineage>
</organism>
<feature type="compositionally biased region" description="Basic and acidic residues" evidence="1">
    <location>
        <begin position="344"/>
        <end position="359"/>
    </location>
</feature>
<evidence type="ECO:0000313" key="3">
    <source>
        <dbReference type="Proteomes" id="UP001295740"/>
    </source>
</evidence>
<protein>
    <submittedName>
        <fullName evidence="2">Uu.00g078210.m01.CDS01</fullName>
    </submittedName>
</protein>
<reference evidence="2" key="1">
    <citation type="submission" date="2023-10" db="EMBL/GenBank/DDBJ databases">
        <authorList>
            <person name="Hackl T."/>
        </authorList>
    </citation>
    <scope>NUCLEOTIDE SEQUENCE</scope>
</reference>
<proteinExistence type="predicted"/>
<evidence type="ECO:0000313" key="2">
    <source>
        <dbReference type="EMBL" id="CAJ2506635.1"/>
    </source>
</evidence>
<feature type="region of interest" description="Disordered" evidence="1">
    <location>
        <begin position="297"/>
        <end position="359"/>
    </location>
</feature>
<dbReference type="AlphaFoldDB" id="A0AAI8VKJ5"/>
<dbReference type="EMBL" id="CAUWAG010000010">
    <property type="protein sequence ID" value="CAJ2506635.1"/>
    <property type="molecule type" value="Genomic_DNA"/>
</dbReference>
<sequence>MSSTSRRDRAFAAFYQSSSEQTNRIARCINKLLMGDVVDELIAAHDDLTTALRFLESEVGSSGLPPAIAEASRQLCELSGVWRAAMPGFEIELLLSINGNMEKWEDPFRLVPTFDSGSLPLTAQPPSSAQEERGLQFPPTADYLAVMSPKGPPKEDHQHTTAYPQQQSRTTNNSASSNPNPTHSWETQVGTEEAIEDRHTKNAQRPLTCAATEQLTATPPILSFAEITSQATRLIENASITSSAFHAPQGELDTNLFTTAAAELIANDSIAGPTSHAPHATGELTSNALKQHMEGIQYDGSPTKQGSDQHEQNEQYERHDPNAGDDEDEQGTTRQKGLFYPLGHDGEFDETKPYVRDADIDRSTASMTLSDRRSAESRDHRNYELYNTPVAEVGIQLATRPEPHMDQNSFPMSALPLDRGDPRAAESDMPGRLKRERPSTLGLEEAEAGPSGRR</sequence>